<dbReference type="GO" id="GO:0008409">
    <property type="term" value="F:5'-3' exonuclease activity"/>
    <property type="evidence" value="ECO:0007669"/>
    <property type="project" value="UniProtKB-UniRule"/>
</dbReference>
<keyword evidence="6 16" id="KW-0235">DNA replication</keyword>
<dbReference type="AlphaFoldDB" id="A0A4R4FHU6"/>
<dbReference type="NCBIfam" id="TIGR00593">
    <property type="entry name" value="pola"/>
    <property type="match status" value="1"/>
</dbReference>
<dbReference type="InterPro" id="IPR020046">
    <property type="entry name" value="5-3_exonucl_a-hlix_arch_N"/>
</dbReference>
<evidence type="ECO:0000256" key="2">
    <source>
        <dbReference type="ARBA" id="ARBA00012417"/>
    </source>
</evidence>
<dbReference type="SMART" id="SM00482">
    <property type="entry name" value="POLAc"/>
    <property type="match status" value="1"/>
</dbReference>
<evidence type="ECO:0000256" key="5">
    <source>
        <dbReference type="ARBA" id="ARBA00022695"/>
    </source>
</evidence>
<dbReference type="GO" id="GO:0006261">
    <property type="term" value="P:DNA-templated DNA replication"/>
    <property type="evidence" value="ECO:0007669"/>
    <property type="project" value="UniProtKB-UniRule"/>
</dbReference>
<keyword evidence="10 16" id="KW-0269">Exonuclease</keyword>
<keyword evidence="7" id="KW-0540">Nuclease</keyword>
<dbReference type="Gene3D" id="1.10.150.20">
    <property type="entry name" value="5' to 3' exonuclease, C-terminal subdomain"/>
    <property type="match status" value="2"/>
</dbReference>
<dbReference type="SUPFAM" id="SSF47807">
    <property type="entry name" value="5' to 3' exonuclease, C-terminal subdomain"/>
    <property type="match status" value="1"/>
</dbReference>
<keyword evidence="4 16" id="KW-0808">Transferase</keyword>
<dbReference type="CDD" id="cd09859">
    <property type="entry name" value="PIN_53EXO"/>
    <property type="match status" value="1"/>
</dbReference>
<dbReference type="Gene3D" id="3.40.50.1010">
    <property type="entry name" value="5'-nuclease"/>
    <property type="match status" value="1"/>
</dbReference>
<dbReference type="InterPro" id="IPR043502">
    <property type="entry name" value="DNA/RNA_pol_sf"/>
</dbReference>
<dbReference type="RefSeq" id="WP_132275284.1">
    <property type="nucleotide sequence ID" value="NZ_JAOBST010000030.1"/>
</dbReference>
<evidence type="ECO:0000256" key="11">
    <source>
        <dbReference type="ARBA" id="ARBA00022932"/>
    </source>
</evidence>
<dbReference type="Pfam" id="PF02739">
    <property type="entry name" value="5_3_exonuc_N"/>
    <property type="match status" value="1"/>
</dbReference>
<evidence type="ECO:0000259" key="18">
    <source>
        <dbReference type="SMART" id="SM00482"/>
    </source>
</evidence>
<dbReference type="EMBL" id="SMMX01000002">
    <property type="protein sequence ID" value="TDA23151.1"/>
    <property type="molecule type" value="Genomic_DNA"/>
</dbReference>
<protein>
    <recommendedName>
        <fullName evidence="3 15">DNA polymerase I</fullName>
        <ecNumber evidence="2 15">2.7.7.7</ecNumber>
    </recommendedName>
</protein>
<dbReference type="SUPFAM" id="SSF56672">
    <property type="entry name" value="DNA/RNA polymerases"/>
    <property type="match status" value="1"/>
</dbReference>
<dbReference type="PROSITE" id="PS00447">
    <property type="entry name" value="DNA_POLYMERASE_A"/>
    <property type="match status" value="1"/>
</dbReference>
<dbReference type="PRINTS" id="PR00868">
    <property type="entry name" value="DNAPOLI"/>
</dbReference>
<dbReference type="Pfam" id="PF00476">
    <property type="entry name" value="DNA_pol_A"/>
    <property type="match status" value="1"/>
</dbReference>
<dbReference type="GO" id="GO:0003887">
    <property type="term" value="F:DNA-directed DNA polymerase activity"/>
    <property type="evidence" value="ECO:0007669"/>
    <property type="project" value="UniProtKB-UniRule"/>
</dbReference>
<evidence type="ECO:0000256" key="8">
    <source>
        <dbReference type="ARBA" id="ARBA00022763"/>
    </source>
</evidence>
<dbReference type="SMART" id="SM00475">
    <property type="entry name" value="53EXOc"/>
    <property type="match status" value="1"/>
</dbReference>
<evidence type="ECO:0000256" key="13">
    <source>
        <dbReference type="ARBA" id="ARBA00023204"/>
    </source>
</evidence>
<keyword evidence="9 16" id="KW-0378">Hydrolase</keyword>
<keyword evidence="20" id="KW-1185">Reference proteome</keyword>
<comment type="function">
    <text evidence="16">In addition to polymerase activity, this DNA polymerase exhibits 5'-3' exonuclease activity.</text>
</comment>
<gene>
    <name evidence="16 19" type="primary">polA</name>
    <name evidence="19" type="ORF">E1963_03480</name>
</gene>
<evidence type="ECO:0000256" key="3">
    <source>
        <dbReference type="ARBA" id="ARBA00020311"/>
    </source>
</evidence>
<evidence type="ECO:0000256" key="6">
    <source>
        <dbReference type="ARBA" id="ARBA00022705"/>
    </source>
</evidence>
<evidence type="ECO:0000313" key="20">
    <source>
        <dbReference type="Proteomes" id="UP000295710"/>
    </source>
</evidence>
<dbReference type="InterPro" id="IPR002298">
    <property type="entry name" value="DNA_polymerase_A"/>
</dbReference>
<reference evidence="19 20" key="1">
    <citation type="journal article" date="2016" name="Nat. Microbiol.">
        <title>The Mouse Intestinal Bacterial Collection (miBC) provides host-specific insight into cultured diversity and functional potential of the gut microbiota.</title>
        <authorList>
            <person name="Lagkouvardos I."/>
            <person name="Pukall R."/>
            <person name="Abt B."/>
            <person name="Foesel B.U."/>
            <person name="Meier-Kolthoff J.P."/>
            <person name="Kumar N."/>
            <person name="Bresciani A."/>
            <person name="Martinez I."/>
            <person name="Just S."/>
            <person name="Ziegler C."/>
            <person name="Brugiroux S."/>
            <person name="Garzetti D."/>
            <person name="Wenning M."/>
            <person name="Bui T.P."/>
            <person name="Wang J."/>
            <person name="Hugenholtz F."/>
            <person name="Plugge C.M."/>
            <person name="Peterson D.A."/>
            <person name="Hornef M.W."/>
            <person name="Baines J.F."/>
            <person name="Smidt H."/>
            <person name="Walter J."/>
            <person name="Kristiansen K."/>
            <person name="Nielsen H.B."/>
            <person name="Haller D."/>
            <person name="Overmann J."/>
            <person name="Stecher B."/>
            <person name="Clavel T."/>
        </authorList>
    </citation>
    <scope>NUCLEOTIDE SEQUENCE [LARGE SCALE GENOMIC DNA]</scope>
    <source>
        <strain evidence="19 20">DSM 28560</strain>
    </source>
</reference>
<dbReference type="NCBIfam" id="NF004397">
    <property type="entry name" value="PRK05755.1"/>
    <property type="match status" value="1"/>
</dbReference>
<dbReference type="InterPro" id="IPR019760">
    <property type="entry name" value="DNA-dir_DNA_pol_A_CS"/>
</dbReference>
<keyword evidence="8 16" id="KW-0227">DNA damage</keyword>
<dbReference type="InterPro" id="IPR018320">
    <property type="entry name" value="DNA_polymerase_1"/>
</dbReference>
<proteinExistence type="inferred from homology"/>
<dbReference type="PANTHER" id="PTHR10133:SF27">
    <property type="entry name" value="DNA POLYMERASE NU"/>
    <property type="match status" value="1"/>
</dbReference>
<accession>A0A4R4FHU6</accession>
<dbReference type="FunFam" id="1.20.1060.10:FF:000001">
    <property type="entry name" value="DNA polymerase I"/>
    <property type="match status" value="1"/>
</dbReference>
<keyword evidence="13 16" id="KW-0234">DNA repair</keyword>
<dbReference type="InterPro" id="IPR002421">
    <property type="entry name" value="5-3_exonuclease"/>
</dbReference>
<evidence type="ECO:0000256" key="12">
    <source>
        <dbReference type="ARBA" id="ARBA00023125"/>
    </source>
</evidence>
<dbReference type="Gene3D" id="1.20.1060.10">
    <property type="entry name" value="Taq DNA Polymerase, Chain T, domain 4"/>
    <property type="match status" value="1"/>
</dbReference>
<dbReference type="InterPro" id="IPR036279">
    <property type="entry name" value="5-3_exonuclease_C_sf"/>
</dbReference>
<dbReference type="InterPro" id="IPR012337">
    <property type="entry name" value="RNaseH-like_sf"/>
</dbReference>
<evidence type="ECO:0000256" key="15">
    <source>
        <dbReference type="NCBIfam" id="TIGR00593"/>
    </source>
</evidence>
<feature type="domain" description="5'-3' exonuclease" evidence="17">
    <location>
        <begin position="3"/>
        <end position="264"/>
    </location>
</feature>
<keyword evidence="11 16" id="KW-0239">DNA-directed DNA polymerase</keyword>
<evidence type="ECO:0000256" key="16">
    <source>
        <dbReference type="RuleBase" id="RU004460"/>
    </source>
</evidence>
<sequence length="871" mass="97687">MAGKIVLIDGHSILNRAFYGLPDLTNSEGLHTNAVYGFLNIMFKILDEEAPEYLTVAFDVHAPTFRHEMYAEYKGTRKPMAEELRQQVPVIKDVLRAMGINIIEKAGLEADDLLGTISKQCGEQGMEVAVISGDRDLLQLATEHVKIRIPKTKQGRTEIEDYYAEDVKERYQVTPAEFIDLKALMGDSSDNIPGVPSIGEKTATKIISEYHSIENAYEHVDELKPPRAAKALKEHWDMAVMSRKLAEIDVDADVDFRLDEAELGNVFTEEAYGWFQRLQFKNLLGKFDVKAPSNSVEDSFKEVTELAEASKILAEAKHAALAGAAVFIDTKDTLPLFAGQAGAGGIGLCYGEDKVCCIRAGGGITMEYLLAELEEVSGSVKTFSMFDIKEAMKYVSIADPLACFDVTIAAYLLNPLKNDYTYEDVAREQLGLILEEKVEDHVKVCYEAYTAYAAVEPLRRKMEEEQMGHLFTDIEMPLVFTLYDMERSGVRIEAEALKFYGEQLGAKIEELEKEIYEAAGEEFNINSPKQLGVILFDKMGLKGGKKTKTGYSTAADVLDKLAPDYPVVAQILEYRQLTKLKSTYADGLANYISEDGRIHGKFNQTITATGRISSTEPNLQNIPIRMELGRLIRKVFIPEDGYVFIDADYSQIELRVLAHCSGDEQLINAYKEQKDIHRITASQVFHVPFEEVSDLQRRNAKAVNFGIVYGISSFGLSQDLSITRKEAATYIDDYFKTYPGIKIFLDDTVAHAKEMGYVVTLFGRRRPVPELSSSNFMQRSFGERVAMNAPIQGTAADIMKIAMIGVNRRLKESHMKSRLVLQVHDELLIEAFRPELEDVKAILREEMENAASLEVPLEIDMHTGDNWYEAK</sequence>
<dbReference type="FunFam" id="1.10.150.20:FF:000003">
    <property type="entry name" value="DNA polymerase I"/>
    <property type="match status" value="1"/>
</dbReference>
<comment type="similarity">
    <text evidence="1 16">Belongs to the DNA polymerase type-A family.</text>
</comment>
<organism evidence="19 20">
    <name type="scientific">Extibacter muris</name>
    <dbReference type="NCBI Taxonomy" id="1796622"/>
    <lineage>
        <taxon>Bacteria</taxon>
        <taxon>Bacillati</taxon>
        <taxon>Bacillota</taxon>
        <taxon>Clostridia</taxon>
        <taxon>Lachnospirales</taxon>
        <taxon>Lachnospiraceae</taxon>
        <taxon>Extibacter</taxon>
    </lineage>
</organism>
<comment type="subunit">
    <text evidence="16">Single-chain monomer with multiple functions.</text>
</comment>
<dbReference type="InterPro" id="IPR001098">
    <property type="entry name" value="DNA-dir_DNA_pol_A_palm_dom"/>
</dbReference>
<evidence type="ECO:0000256" key="10">
    <source>
        <dbReference type="ARBA" id="ARBA00022839"/>
    </source>
</evidence>
<dbReference type="GO" id="GO:0003677">
    <property type="term" value="F:DNA binding"/>
    <property type="evidence" value="ECO:0007669"/>
    <property type="project" value="UniProtKB-UniRule"/>
</dbReference>
<dbReference type="Gene3D" id="3.30.70.370">
    <property type="match status" value="1"/>
</dbReference>
<dbReference type="Pfam" id="PF01367">
    <property type="entry name" value="5_3_exonuc"/>
    <property type="match status" value="1"/>
</dbReference>
<dbReference type="FunFam" id="1.10.150.20:FF:000002">
    <property type="entry name" value="DNA polymerase I"/>
    <property type="match status" value="1"/>
</dbReference>
<dbReference type="InterPro" id="IPR008918">
    <property type="entry name" value="HhH2"/>
</dbReference>
<keyword evidence="5 16" id="KW-0548">Nucleotidyltransferase</keyword>
<comment type="catalytic activity">
    <reaction evidence="14 16">
        <text>DNA(n) + a 2'-deoxyribonucleoside 5'-triphosphate = DNA(n+1) + diphosphate</text>
        <dbReference type="Rhea" id="RHEA:22508"/>
        <dbReference type="Rhea" id="RHEA-COMP:17339"/>
        <dbReference type="Rhea" id="RHEA-COMP:17340"/>
        <dbReference type="ChEBI" id="CHEBI:33019"/>
        <dbReference type="ChEBI" id="CHEBI:61560"/>
        <dbReference type="ChEBI" id="CHEBI:173112"/>
        <dbReference type="EC" id="2.7.7.7"/>
    </reaction>
</comment>
<keyword evidence="12 16" id="KW-0238">DNA-binding</keyword>
<dbReference type="InterPro" id="IPR036397">
    <property type="entry name" value="RNaseH_sf"/>
</dbReference>
<evidence type="ECO:0000256" key="1">
    <source>
        <dbReference type="ARBA" id="ARBA00007705"/>
    </source>
</evidence>
<dbReference type="CDD" id="cd06140">
    <property type="entry name" value="DNA_polA_I_Bacillus_like_exo"/>
    <property type="match status" value="1"/>
</dbReference>
<dbReference type="CDD" id="cd09898">
    <property type="entry name" value="H3TH_53EXO"/>
    <property type="match status" value="1"/>
</dbReference>
<dbReference type="PANTHER" id="PTHR10133">
    <property type="entry name" value="DNA POLYMERASE I"/>
    <property type="match status" value="1"/>
</dbReference>
<dbReference type="SUPFAM" id="SSF88723">
    <property type="entry name" value="PIN domain-like"/>
    <property type="match status" value="1"/>
</dbReference>
<dbReference type="Proteomes" id="UP000295710">
    <property type="component" value="Unassembled WGS sequence"/>
</dbReference>
<name>A0A4R4FHU6_9FIRM</name>
<dbReference type="SUPFAM" id="SSF53098">
    <property type="entry name" value="Ribonuclease H-like"/>
    <property type="match status" value="1"/>
</dbReference>
<evidence type="ECO:0000313" key="19">
    <source>
        <dbReference type="EMBL" id="TDA23151.1"/>
    </source>
</evidence>
<dbReference type="InterPro" id="IPR029060">
    <property type="entry name" value="PIN-like_dom_sf"/>
</dbReference>
<dbReference type="Gene3D" id="3.30.420.10">
    <property type="entry name" value="Ribonuclease H-like superfamily/Ribonuclease H"/>
    <property type="match status" value="1"/>
</dbReference>
<comment type="caution">
    <text evidence="19">The sequence shown here is derived from an EMBL/GenBank/DDBJ whole genome shotgun (WGS) entry which is preliminary data.</text>
</comment>
<evidence type="ECO:0000259" key="17">
    <source>
        <dbReference type="SMART" id="SM00475"/>
    </source>
</evidence>
<evidence type="ECO:0000256" key="14">
    <source>
        <dbReference type="ARBA" id="ARBA00049244"/>
    </source>
</evidence>
<feature type="domain" description="DNA-directed DNA polymerase family A palm" evidence="18">
    <location>
        <begin position="629"/>
        <end position="835"/>
    </location>
</feature>
<dbReference type="FunFam" id="3.40.50.1010:FF:000001">
    <property type="entry name" value="DNA polymerase I"/>
    <property type="match status" value="1"/>
</dbReference>
<evidence type="ECO:0000256" key="4">
    <source>
        <dbReference type="ARBA" id="ARBA00022679"/>
    </source>
</evidence>
<dbReference type="CDD" id="cd08637">
    <property type="entry name" value="DNA_pol_A_pol_I_C"/>
    <property type="match status" value="1"/>
</dbReference>
<dbReference type="InterPro" id="IPR020045">
    <property type="entry name" value="DNA_polI_H3TH"/>
</dbReference>
<dbReference type="GO" id="GO:0006302">
    <property type="term" value="P:double-strand break repair"/>
    <property type="evidence" value="ECO:0007669"/>
    <property type="project" value="TreeGrafter"/>
</dbReference>
<dbReference type="EC" id="2.7.7.7" evidence="2 15"/>
<evidence type="ECO:0000256" key="9">
    <source>
        <dbReference type="ARBA" id="ARBA00022801"/>
    </source>
</evidence>
<dbReference type="SMART" id="SM00279">
    <property type="entry name" value="HhH2"/>
    <property type="match status" value="1"/>
</dbReference>
<evidence type="ECO:0000256" key="7">
    <source>
        <dbReference type="ARBA" id="ARBA00022722"/>
    </source>
</evidence>